<proteinExistence type="predicted"/>
<dbReference type="PROSITE" id="PS51677">
    <property type="entry name" value="NODB"/>
    <property type="match status" value="1"/>
</dbReference>
<name>A0ABR0LGX9_9PEZI</name>
<organism evidence="3 4">
    <name type="scientific">Rachicladosporium monterosium</name>
    <dbReference type="NCBI Taxonomy" id="1507873"/>
    <lineage>
        <taxon>Eukaryota</taxon>
        <taxon>Fungi</taxon>
        <taxon>Dikarya</taxon>
        <taxon>Ascomycota</taxon>
        <taxon>Pezizomycotina</taxon>
        <taxon>Dothideomycetes</taxon>
        <taxon>Dothideomycetidae</taxon>
        <taxon>Cladosporiales</taxon>
        <taxon>Cladosporiaceae</taxon>
        <taxon>Rachicladosporium</taxon>
    </lineage>
</organism>
<dbReference type="Proteomes" id="UP001308179">
    <property type="component" value="Unassembled WGS sequence"/>
</dbReference>
<evidence type="ECO:0000259" key="2">
    <source>
        <dbReference type="PROSITE" id="PS51677"/>
    </source>
</evidence>
<evidence type="ECO:0000313" key="3">
    <source>
        <dbReference type="EMBL" id="KAK5148583.1"/>
    </source>
</evidence>
<accession>A0ABR0LGX9</accession>
<keyword evidence="4" id="KW-1185">Reference proteome</keyword>
<dbReference type="Pfam" id="PF01522">
    <property type="entry name" value="Polysacc_deac_1"/>
    <property type="match status" value="1"/>
</dbReference>
<sequence>MSSTSPNQPAPKKYTWNPLYDTPRDLIGHGPNPPHPHWPNNAKIALSFVINYEEGGEYSVLNGDAKSESYLTEASGAAPRHESRNTNVESEYDFGARAGIWRLLRIFEQAGLHGTIYGVGLALEKNPAVAKECQRLGWEIASHGWRWIDYHSVPESQERAEINRCIDLITAQTGQAPRGWYIGRLSPQSYSLLHQIYAERGLELLWLSDSYADDLPYYHPVPVGLHKTTTTNNNTNDNDHVPEPSSSSSPRPQPSLILPYSLDTNDFKFLMPNNWSSPDDFLHYLIAAFDELYAEGEAGSPKMMSVGLHARISGRAGRAGVVRRFVEYVGGKEGVWIATREEIARCWVGMHPWRGEGEGEG</sequence>
<dbReference type="InterPro" id="IPR011330">
    <property type="entry name" value="Glyco_hydro/deAcase_b/a-brl"/>
</dbReference>
<evidence type="ECO:0000313" key="4">
    <source>
        <dbReference type="Proteomes" id="UP001308179"/>
    </source>
</evidence>
<comment type="caution">
    <text evidence="3">The sequence shown here is derived from an EMBL/GenBank/DDBJ whole genome shotgun (WGS) entry which is preliminary data.</text>
</comment>
<feature type="domain" description="NodB homology" evidence="2">
    <location>
        <begin position="86"/>
        <end position="338"/>
    </location>
</feature>
<dbReference type="EMBL" id="JAVRRR010000002">
    <property type="protein sequence ID" value="KAK5148583.1"/>
    <property type="molecule type" value="Genomic_DNA"/>
</dbReference>
<dbReference type="SUPFAM" id="SSF88713">
    <property type="entry name" value="Glycoside hydrolase/deacetylase"/>
    <property type="match status" value="1"/>
</dbReference>
<protein>
    <recommendedName>
        <fullName evidence="2">NodB homology domain-containing protein</fullName>
    </recommendedName>
</protein>
<reference evidence="3 4" key="1">
    <citation type="submission" date="2023-08" db="EMBL/GenBank/DDBJ databases">
        <title>Black Yeasts Isolated from many extreme environments.</title>
        <authorList>
            <person name="Coleine C."/>
            <person name="Stajich J.E."/>
            <person name="Selbmann L."/>
        </authorList>
    </citation>
    <scope>NUCLEOTIDE SEQUENCE [LARGE SCALE GENOMIC DNA]</scope>
    <source>
        <strain evidence="3 4">CCFEE 5386</strain>
    </source>
</reference>
<feature type="region of interest" description="Disordered" evidence="1">
    <location>
        <begin position="226"/>
        <end position="255"/>
    </location>
</feature>
<dbReference type="PANTHER" id="PTHR43123:SF1">
    <property type="entry name" value="POLYSACCHARIDE DEACETYLASE-RELATED"/>
    <property type="match status" value="1"/>
</dbReference>
<dbReference type="Gene3D" id="3.20.20.370">
    <property type="entry name" value="Glycoside hydrolase/deacetylase"/>
    <property type="match status" value="1"/>
</dbReference>
<dbReference type="InterPro" id="IPR002509">
    <property type="entry name" value="NODB_dom"/>
</dbReference>
<dbReference type="PANTHER" id="PTHR43123">
    <property type="entry name" value="POLYSACCHARIDE DEACETYLASE-RELATED"/>
    <property type="match status" value="1"/>
</dbReference>
<evidence type="ECO:0000256" key="1">
    <source>
        <dbReference type="SAM" id="MobiDB-lite"/>
    </source>
</evidence>
<gene>
    <name evidence="3" type="ORF">LTR32_000086</name>
</gene>